<dbReference type="Proteomes" id="UP000054559">
    <property type="component" value="Unassembled WGS sequence"/>
</dbReference>
<accession>A0A0J8U3C1</accession>
<protein>
    <submittedName>
        <fullName evidence="1">Uncharacterized protein</fullName>
    </submittedName>
</protein>
<dbReference type="EMBL" id="DS268125">
    <property type="protein sequence ID" value="KMU81217.1"/>
    <property type="molecule type" value="Genomic_DNA"/>
</dbReference>
<reference evidence="2" key="1">
    <citation type="journal article" date="2010" name="Genome Res.">
        <title>Population genomic sequencing of Coccidioides fungi reveals recent hybridization and transposon control.</title>
        <authorList>
            <person name="Neafsey D.E."/>
            <person name="Barker B.M."/>
            <person name="Sharpton T.J."/>
            <person name="Stajich J.E."/>
            <person name="Park D.J."/>
            <person name="Whiston E."/>
            <person name="Hung C.-Y."/>
            <person name="McMahan C."/>
            <person name="White J."/>
            <person name="Sykes S."/>
            <person name="Heiman D."/>
            <person name="Young S."/>
            <person name="Zeng Q."/>
            <person name="Abouelleil A."/>
            <person name="Aftuck L."/>
            <person name="Bessette D."/>
            <person name="Brown A."/>
            <person name="FitzGerald M."/>
            <person name="Lui A."/>
            <person name="Macdonald J.P."/>
            <person name="Priest M."/>
            <person name="Orbach M.J."/>
            <person name="Galgiani J.N."/>
            <person name="Kirkland T.N."/>
            <person name="Cole G.T."/>
            <person name="Birren B.W."/>
            <person name="Henn M.R."/>
            <person name="Taylor J.W."/>
            <person name="Rounsley S.D."/>
        </authorList>
    </citation>
    <scope>NUCLEOTIDE SEQUENCE [LARGE SCALE GENOMIC DNA]</scope>
    <source>
        <strain evidence="2">RMSCC 3703</strain>
    </source>
</reference>
<evidence type="ECO:0000313" key="1">
    <source>
        <dbReference type="EMBL" id="KMU81217.1"/>
    </source>
</evidence>
<proteinExistence type="predicted"/>
<dbReference type="AlphaFoldDB" id="A0A0J8U3C1"/>
<organism evidence="1 2">
    <name type="scientific">Coccidioides immitis RMSCC 3703</name>
    <dbReference type="NCBI Taxonomy" id="454286"/>
    <lineage>
        <taxon>Eukaryota</taxon>
        <taxon>Fungi</taxon>
        <taxon>Dikarya</taxon>
        <taxon>Ascomycota</taxon>
        <taxon>Pezizomycotina</taxon>
        <taxon>Eurotiomycetes</taxon>
        <taxon>Eurotiomycetidae</taxon>
        <taxon>Onygenales</taxon>
        <taxon>Onygenaceae</taxon>
        <taxon>Coccidioides</taxon>
    </lineage>
</organism>
<name>A0A0J8U3C1_COCIT</name>
<sequence>MADGPVGLDLPNRVYYPANLARFAAKRTKRISAFELLLCGIFGIPVHQLHTDELLGQLVITALAL</sequence>
<evidence type="ECO:0000313" key="2">
    <source>
        <dbReference type="Proteomes" id="UP000054559"/>
    </source>
</evidence>
<gene>
    <name evidence="1" type="ORF">CISG_02594</name>
</gene>